<feature type="transmembrane region" description="Helical" evidence="1">
    <location>
        <begin position="12"/>
        <end position="29"/>
    </location>
</feature>
<keyword evidence="1" id="KW-0812">Transmembrane</keyword>
<evidence type="ECO:0000313" key="4">
    <source>
        <dbReference type="Proteomes" id="UP000437748"/>
    </source>
</evidence>
<dbReference type="RefSeq" id="WP_153418296.1">
    <property type="nucleotide sequence ID" value="NZ_WFLM01000001.1"/>
</dbReference>
<dbReference type="AlphaFoldDB" id="A0A6N6W0H9"/>
<dbReference type="SUPFAM" id="SSF50370">
    <property type="entry name" value="Ricin B-like lectins"/>
    <property type="match status" value="1"/>
</dbReference>
<proteinExistence type="predicted"/>
<evidence type="ECO:0000259" key="2">
    <source>
        <dbReference type="SMART" id="SM00458"/>
    </source>
</evidence>
<dbReference type="Gene3D" id="2.80.10.50">
    <property type="match status" value="1"/>
</dbReference>
<dbReference type="SUPFAM" id="SSF102588">
    <property type="entry name" value="LmbE-like"/>
    <property type="match status" value="1"/>
</dbReference>
<dbReference type="InterPro" id="IPR024078">
    <property type="entry name" value="LmbE-like_dom_sf"/>
</dbReference>
<dbReference type="InterPro" id="IPR000772">
    <property type="entry name" value="Ricin_B_lectin"/>
</dbReference>
<dbReference type="PROSITE" id="PS50231">
    <property type="entry name" value="RICIN_B_LECTIN"/>
    <property type="match status" value="1"/>
</dbReference>
<keyword evidence="1" id="KW-1133">Transmembrane helix</keyword>
<sequence length="571" mass="65622">MVIDFKNFTNYCFIYIFQFILLTPQIIYAQNYCDKIGKIFVIVAHANDDLYFMNPRIKKEIDKGLCIKVVHLTAGYNIHDNYIESIEGSKAAYAQMIGISSPNWLESWEYINGKEIHKFILTKQNGQWIEIQDLGLPSSSSSSSNSHFGVTLAELFHDSNKTTRTINGKKTEYNWKEIQNYINSIFSLENPQFIFATDPYGVFFEDGREGQHPDHILSAKLVQNSDFGRINSPKIYYFKTNQINNLEKNLLSNEIFEKKLYLSSYKRKDNSEYQYISPKIQIDCMDSINEFKKIYSPYGWVCKMYKATSDNYIIAEILKDSNTNKCLLLNNENDFIFGEDCNSANYISITKDGNAYLANLGKIINTPFAINRQIRAKAYEPIQNFIWQYDGFSKLSYLNLKTGERYCVDNKEGQAILEKCSKSRTDLNILLNNKNNLILSSLKNIKIRNTENNESCLAIDNESVLVSSCDSENTLLNFLQTGQIQSAIDESKCLQTEFFSENTKLTFSKCSSNSAGQIFKIKNVGEHNYIIINNALSICFEIRNDLIISSSCTGYKKQLWNVIKNNNIIIP</sequence>
<dbReference type="PANTHER" id="PTHR12993">
    <property type="entry name" value="N-ACETYLGLUCOSAMINYL-PHOSPHATIDYLINOSITOL DE-N-ACETYLASE-RELATED"/>
    <property type="match status" value="1"/>
</dbReference>
<name>A0A6N6W0H9_9BACT</name>
<reference evidence="3 4" key="1">
    <citation type="submission" date="2019-10" db="EMBL/GenBank/DDBJ databases">
        <title>New species of Slilvanegrellaceae.</title>
        <authorList>
            <person name="Pitt A."/>
            <person name="Hahn M.W."/>
        </authorList>
    </citation>
    <scope>NUCLEOTIDE SEQUENCE [LARGE SCALE GENOMIC DNA]</scope>
    <source>
        <strain evidence="3 4">SP-Ram-0.45-NSY-1</strain>
    </source>
</reference>
<dbReference type="PANTHER" id="PTHR12993:SF11">
    <property type="entry name" value="N-ACETYLGLUCOSAMINYL-PHOSPHATIDYLINOSITOL DE-N-ACETYLASE"/>
    <property type="match status" value="1"/>
</dbReference>
<keyword evidence="1" id="KW-0472">Membrane</keyword>
<dbReference type="Proteomes" id="UP000437748">
    <property type="component" value="Unassembled WGS sequence"/>
</dbReference>
<dbReference type="InterPro" id="IPR035992">
    <property type="entry name" value="Ricin_B-like_lectins"/>
</dbReference>
<accession>A0A6N6W0H9</accession>
<protein>
    <recommendedName>
        <fullName evidence="2">Ricin B lectin domain-containing protein</fullName>
    </recommendedName>
</protein>
<dbReference type="GO" id="GO:0016811">
    <property type="term" value="F:hydrolase activity, acting on carbon-nitrogen (but not peptide) bonds, in linear amides"/>
    <property type="evidence" value="ECO:0007669"/>
    <property type="project" value="TreeGrafter"/>
</dbReference>
<dbReference type="Pfam" id="PF02585">
    <property type="entry name" value="PIG-L"/>
    <property type="match status" value="1"/>
</dbReference>
<dbReference type="EMBL" id="WFLM01000001">
    <property type="protein sequence ID" value="KAB8040778.1"/>
    <property type="molecule type" value="Genomic_DNA"/>
</dbReference>
<feature type="domain" description="Ricin B lectin" evidence="2">
    <location>
        <begin position="441"/>
        <end position="563"/>
    </location>
</feature>
<gene>
    <name evidence="3" type="ORF">GCL60_02300</name>
</gene>
<organism evidence="3 4">
    <name type="scientific">Silvanigrella paludirubra</name>
    <dbReference type="NCBI Taxonomy" id="2499159"/>
    <lineage>
        <taxon>Bacteria</taxon>
        <taxon>Pseudomonadati</taxon>
        <taxon>Bdellovibrionota</taxon>
        <taxon>Oligoflexia</taxon>
        <taxon>Silvanigrellales</taxon>
        <taxon>Silvanigrellaceae</taxon>
        <taxon>Silvanigrella</taxon>
    </lineage>
</organism>
<evidence type="ECO:0000256" key="1">
    <source>
        <dbReference type="SAM" id="Phobius"/>
    </source>
</evidence>
<dbReference type="InterPro" id="IPR003737">
    <property type="entry name" value="GlcNAc_PI_deacetylase-related"/>
</dbReference>
<dbReference type="Pfam" id="PF00652">
    <property type="entry name" value="Ricin_B_lectin"/>
    <property type="match status" value="1"/>
</dbReference>
<dbReference type="Gene3D" id="3.40.50.10320">
    <property type="entry name" value="LmbE-like"/>
    <property type="match status" value="1"/>
</dbReference>
<dbReference type="SMART" id="SM00458">
    <property type="entry name" value="RICIN"/>
    <property type="match status" value="1"/>
</dbReference>
<comment type="caution">
    <text evidence="3">The sequence shown here is derived from an EMBL/GenBank/DDBJ whole genome shotgun (WGS) entry which is preliminary data.</text>
</comment>
<keyword evidence="4" id="KW-1185">Reference proteome</keyword>
<dbReference type="OrthoDB" id="6064917at2"/>
<evidence type="ECO:0000313" key="3">
    <source>
        <dbReference type="EMBL" id="KAB8040778.1"/>
    </source>
</evidence>